<dbReference type="AlphaFoldDB" id="A0A238YLQ4"/>
<dbReference type="Proteomes" id="UP000198297">
    <property type="component" value="Unassembled WGS sequence"/>
</dbReference>
<accession>A0A238YLQ4</accession>
<proteinExistence type="predicted"/>
<reference evidence="1 2" key="1">
    <citation type="submission" date="2017-06" db="EMBL/GenBank/DDBJ databases">
        <authorList>
            <person name="Kim H.J."/>
            <person name="Triplett B.A."/>
        </authorList>
    </citation>
    <scope>NUCLEOTIDE SEQUENCE [LARGE SCALE GENOMIC DNA]</scope>
    <source>
        <strain evidence="1 2">DSM 19316</strain>
    </source>
</reference>
<evidence type="ECO:0000313" key="2">
    <source>
        <dbReference type="Proteomes" id="UP000198297"/>
    </source>
</evidence>
<gene>
    <name evidence="1" type="ORF">SAMN06266787_1151</name>
</gene>
<evidence type="ECO:0000313" key="1">
    <source>
        <dbReference type="EMBL" id="SNR72057.1"/>
    </source>
</evidence>
<dbReference type="EMBL" id="FZNK01000015">
    <property type="protein sequence ID" value="SNR72057.1"/>
    <property type="molecule type" value="Genomic_DNA"/>
</dbReference>
<organism evidence="1 2">
    <name type="scientific">Halorubrum ezzemoulense</name>
    <name type="common">Halorubrum chaoviator</name>
    <dbReference type="NCBI Taxonomy" id="337243"/>
    <lineage>
        <taxon>Archaea</taxon>
        <taxon>Methanobacteriati</taxon>
        <taxon>Methanobacteriota</taxon>
        <taxon>Stenosarchaea group</taxon>
        <taxon>Halobacteria</taxon>
        <taxon>Halobacteriales</taxon>
        <taxon>Haloferacaceae</taxon>
        <taxon>Halorubrum</taxon>
    </lineage>
</organism>
<name>A0A238YLQ4_HALEZ</name>
<protein>
    <submittedName>
        <fullName evidence="1">Uncharacterized protein</fullName>
    </submittedName>
</protein>
<feature type="non-terminal residue" evidence="1">
    <location>
        <position position="1"/>
    </location>
</feature>
<sequence length="267" mass="29308">ASRYRSSPSTAPSTPCSVVAVASKTRTSGSGWVHVSRIHSSCVSIVGGSMGFGYCGSAGALIATSVTLSRPQIRQLSPVHSSSRRVQVLPSLSGSRIRRRGGVRGGSHWRTHDPLSGNVPSSVRRWCSNSAASICDRTRRSVARGSADGVAAGSSALSTASNRRWKRASMSRSVARARACVSVMRSPWGLVCSRLSGADGCTRRVVQLRLSRLRSWIGRRSRLHRLHRGSRDAVGSARYRLTCVRHCRPYWDQLRFRWPRFRPQVRQ</sequence>